<dbReference type="OrthoDB" id="55235at2759"/>
<reference evidence="2" key="1">
    <citation type="journal article" date="2021" name="Sci. Rep.">
        <title>Diploid genomic architecture of Nitzschia inconspicua, an elite biomass production diatom.</title>
        <authorList>
            <person name="Oliver A."/>
            <person name="Podell S."/>
            <person name="Pinowska A."/>
            <person name="Traller J.C."/>
            <person name="Smith S.R."/>
            <person name="McClure R."/>
            <person name="Beliaev A."/>
            <person name="Bohutskyi P."/>
            <person name="Hill E.A."/>
            <person name="Rabines A."/>
            <person name="Zheng H."/>
            <person name="Allen L.Z."/>
            <person name="Kuo A."/>
            <person name="Grigoriev I.V."/>
            <person name="Allen A.E."/>
            <person name="Hazlebeck D."/>
            <person name="Allen E.E."/>
        </authorList>
    </citation>
    <scope>NUCLEOTIDE SEQUENCE</scope>
    <source>
        <strain evidence="2">Hildebrandi</strain>
    </source>
</reference>
<sequence>MSGRQGVIPNGNCAFIFDVGRQQGCDCFDLDPSVEVLISEVEIPEHLWKMDPNINIPIEEPYRNAPYLPIWTTAVLEVVKLPIMYNQMSHPITKRAVNAMLESTLPVFSETFFREGAYYTDYVSYPNETSAILKFPVFLDGEIVGTISFEIRWSTFISFPFPPLANLVDIFQDEYISNKPWIIAIVTASVFLFTSVVFLIYDMAVAQRQRKVLERANRTSAIVSSLFPTNVRDRLYREAGHSKKAGDIAMRVSTMRMQSFLNEGSEETSVLASEPIADLFPMAILLDSQHRLVSGRQEHLPGI</sequence>
<reference evidence="2" key="2">
    <citation type="submission" date="2021-04" db="EMBL/GenBank/DDBJ databases">
        <authorList>
            <person name="Podell S."/>
        </authorList>
    </citation>
    <scope>NUCLEOTIDE SEQUENCE</scope>
    <source>
        <strain evidence="2">Hildebrandi</strain>
    </source>
</reference>
<comment type="caution">
    <text evidence="2">The sequence shown here is derived from an EMBL/GenBank/DDBJ whole genome shotgun (WGS) entry which is preliminary data.</text>
</comment>
<proteinExistence type="predicted"/>
<name>A0A9K3LFE3_9STRA</name>
<evidence type="ECO:0000256" key="1">
    <source>
        <dbReference type="SAM" id="Phobius"/>
    </source>
</evidence>
<gene>
    <name evidence="2" type="ORF">IV203_035999</name>
</gene>
<dbReference type="AlphaFoldDB" id="A0A9K3LFE3"/>
<evidence type="ECO:0000313" key="3">
    <source>
        <dbReference type="Proteomes" id="UP000693970"/>
    </source>
</evidence>
<protein>
    <submittedName>
        <fullName evidence="2">Uncharacterized protein</fullName>
    </submittedName>
</protein>
<accession>A0A9K3LFE3</accession>
<keyword evidence="1" id="KW-1133">Transmembrane helix</keyword>
<dbReference type="EMBL" id="JAGRRH010000013">
    <property type="protein sequence ID" value="KAG7360900.1"/>
    <property type="molecule type" value="Genomic_DNA"/>
</dbReference>
<dbReference type="Proteomes" id="UP000693970">
    <property type="component" value="Unassembled WGS sequence"/>
</dbReference>
<organism evidence="2 3">
    <name type="scientific">Nitzschia inconspicua</name>
    <dbReference type="NCBI Taxonomy" id="303405"/>
    <lineage>
        <taxon>Eukaryota</taxon>
        <taxon>Sar</taxon>
        <taxon>Stramenopiles</taxon>
        <taxon>Ochrophyta</taxon>
        <taxon>Bacillariophyta</taxon>
        <taxon>Bacillariophyceae</taxon>
        <taxon>Bacillariophycidae</taxon>
        <taxon>Bacillariales</taxon>
        <taxon>Bacillariaceae</taxon>
        <taxon>Nitzschia</taxon>
    </lineage>
</organism>
<evidence type="ECO:0000313" key="2">
    <source>
        <dbReference type="EMBL" id="KAG7360900.1"/>
    </source>
</evidence>
<keyword evidence="3" id="KW-1185">Reference proteome</keyword>
<keyword evidence="1" id="KW-0812">Transmembrane</keyword>
<feature type="transmembrane region" description="Helical" evidence="1">
    <location>
        <begin position="181"/>
        <end position="201"/>
    </location>
</feature>
<keyword evidence="1" id="KW-0472">Membrane</keyword>